<evidence type="ECO:0000256" key="4">
    <source>
        <dbReference type="ARBA" id="ARBA00023237"/>
    </source>
</evidence>
<evidence type="ECO:0000259" key="7">
    <source>
        <dbReference type="Pfam" id="PF13505"/>
    </source>
</evidence>
<gene>
    <name evidence="8" type="ORF">K6K41_20790</name>
</gene>
<keyword evidence="2 6" id="KW-0732">Signal</keyword>
<dbReference type="KEGG" id="cmet:K6K41_20790"/>
<dbReference type="RefSeq" id="WP_261402270.1">
    <property type="nucleotide sequence ID" value="NZ_CP081869.1"/>
</dbReference>
<evidence type="ECO:0000313" key="8">
    <source>
        <dbReference type="EMBL" id="QZN99225.1"/>
    </source>
</evidence>
<name>A0A9E6RDR0_9HYPH</name>
<dbReference type="Proteomes" id="UP000825701">
    <property type="component" value="Chromosome"/>
</dbReference>
<accession>A0A9E6RDR0</accession>
<dbReference type="InterPro" id="IPR027385">
    <property type="entry name" value="Beta-barrel_OMP"/>
</dbReference>
<dbReference type="PANTHER" id="PTHR34001">
    <property type="entry name" value="BLL7405 PROTEIN"/>
    <property type="match status" value="1"/>
</dbReference>
<comment type="similarity">
    <text evidence="5">Belongs to the Omp25/RopB family.</text>
</comment>
<reference evidence="8" key="1">
    <citation type="submission" date="2021-08" db="EMBL/GenBank/DDBJ databases">
        <authorList>
            <person name="Zhang H."/>
            <person name="Xu M."/>
            <person name="Yu Z."/>
            <person name="Yang L."/>
            <person name="Cai Y."/>
        </authorList>
    </citation>
    <scope>NUCLEOTIDE SEQUENCE</scope>
    <source>
        <strain evidence="8">CHL1</strain>
    </source>
</reference>
<comment type="subcellular location">
    <subcellularLocation>
        <location evidence="1">Cell outer membrane</location>
    </subcellularLocation>
</comment>
<keyword evidence="9" id="KW-1185">Reference proteome</keyword>
<feature type="domain" description="Outer membrane protein beta-barrel" evidence="7">
    <location>
        <begin position="23"/>
        <end position="194"/>
    </location>
</feature>
<keyword evidence="4" id="KW-0998">Cell outer membrane</keyword>
<keyword evidence="3" id="KW-0472">Membrane</keyword>
<protein>
    <submittedName>
        <fullName evidence="8">Outer membrane beta-barrel protein</fullName>
    </submittedName>
</protein>
<evidence type="ECO:0000313" key="9">
    <source>
        <dbReference type="Proteomes" id="UP000825701"/>
    </source>
</evidence>
<dbReference type="GO" id="GO:0009279">
    <property type="term" value="C:cell outer membrane"/>
    <property type="evidence" value="ECO:0007669"/>
    <property type="project" value="UniProtKB-SubCell"/>
</dbReference>
<evidence type="ECO:0000256" key="5">
    <source>
        <dbReference type="ARBA" id="ARBA00038306"/>
    </source>
</evidence>
<dbReference type="AlphaFoldDB" id="A0A9E6RDR0"/>
<dbReference type="InterPro" id="IPR051692">
    <property type="entry name" value="OMP-like"/>
</dbReference>
<sequence length="194" mass="19708">MTASALRSLGFRSLGLCLALVSPAAAADLSEAAADRWTGPWVGVIVGAGDLGGSGALGGVAGGYAAQFDNLVIGAEGEVSFGGLDGRRLGGRYEVEAFGAIRARVGYAFDRFVAFGTAGVAFASAEFARGGERDRRTQLGWTVGGGVEVAITGALSARAEYLYVDLDRDGFDVPGGASIGPSGGLARFGLNYRF</sequence>
<organism evidence="8 9">
    <name type="scientific">Chenggangzhangella methanolivorans</name>
    <dbReference type="NCBI Taxonomy" id="1437009"/>
    <lineage>
        <taxon>Bacteria</taxon>
        <taxon>Pseudomonadati</taxon>
        <taxon>Pseudomonadota</taxon>
        <taxon>Alphaproteobacteria</taxon>
        <taxon>Hyphomicrobiales</taxon>
        <taxon>Methylopilaceae</taxon>
        <taxon>Chenggangzhangella</taxon>
    </lineage>
</organism>
<dbReference type="SUPFAM" id="SSF56925">
    <property type="entry name" value="OMPA-like"/>
    <property type="match status" value="1"/>
</dbReference>
<dbReference type="Gene3D" id="2.40.160.20">
    <property type="match status" value="1"/>
</dbReference>
<evidence type="ECO:0000256" key="3">
    <source>
        <dbReference type="ARBA" id="ARBA00023136"/>
    </source>
</evidence>
<evidence type="ECO:0000256" key="1">
    <source>
        <dbReference type="ARBA" id="ARBA00004442"/>
    </source>
</evidence>
<dbReference type="InterPro" id="IPR011250">
    <property type="entry name" value="OMP/PagP_B-barrel"/>
</dbReference>
<feature type="signal peptide" evidence="6">
    <location>
        <begin position="1"/>
        <end position="26"/>
    </location>
</feature>
<dbReference type="PANTHER" id="PTHR34001:SF3">
    <property type="entry name" value="BLL7405 PROTEIN"/>
    <property type="match status" value="1"/>
</dbReference>
<feature type="chain" id="PRO_5038913518" evidence="6">
    <location>
        <begin position="27"/>
        <end position="194"/>
    </location>
</feature>
<dbReference type="EMBL" id="CP081869">
    <property type="protein sequence ID" value="QZN99225.1"/>
    <property type="molecule type" value="Genomic_DNA"/>
</dbReference>
<proteinExistence type="inferred from homology"/>
<dbReference type="Pfam" id="PF13505">
    <property type="entry name" value="OMP_b-brl"/>
    <property type="match status" value="1"/>
</dbReference>
<evidence type="ECO:0000256" key="6">
    <source>
        <dbReference type="SAM" id="SignalP"/>
    </source>
</evidence>
<evidence type="ECO:0000256" key="2">
    <source>
        <dbReference type="ARBA" id="ARBA00022729"/>
    </source>
</evidence>